<evidence type="ECO:0000259" key="10">
    <source>
        <dbReference type="PROSITE" id="PS50968"/>
    </source>
</evidence>
<feature type="domain" description="Lipoyl-binding" evidence="10">
    <location>
        <begin position="79"/>
        <end position="155"/>
    </location>
</feature>
<dbReference type="PATRIC" id="fig|797515.3.peg.996"/>
<evidence type="ECO:0000313" key="11">
    <source>
        <dbReference type="EMBL" id="EHL99245.1"/>
    </source>
</evidence>
<name>G9ZMX3_9LACO</name>
<dbReference type="PROSITE" id="PS00188">
    <property type="entry name" value="BIOTIN"/>
    <property type="match status" value="1"/>
</dbReference>
<dbReference type="Pfam" id="PF00364">
    <property type="entry name" value="Biotin_lipoyl"/>
    <property type="match status" value="1"/>
</dbReference>
<evidence type="ECO:0000256" key="5">
    <source>
        <dbReference type="ARBA" id="ARBA00023098"/>
    </source>
</evidence>
<dbReference type="PANTHER" id="PTHR45266">
    <property type="entry name" value="OXALOACETATE DECARBOXYLASE ALPHA CHAIN"/>
    <property type="match status" value="1"/>
</dbReference>
<comment type="pathway">
    <text evidence="1 8">Lipid metabolism; fatty acid biosynthesis.</text>
</comment>
<dbReference type="PRINTS" id="PR01071">
    <property type="entry name" value="ACOABIOTINCC"/>
</dbReference>
<accession>G9ZMX3</accession>
<evidence type="ECO:0000256" key="3">
    <source>
        <dbReference type="ARBA" id="ARBA00022516"/>
    </source>
</evidence>
<evidence type="ECO:0000256" key="8">
    <source>
        <dbReference type="RuleBase" id="RU364072"/>
    </source>
</evidence>
<organism evidence="11 12">
    <name type="scientific">Lentilactobacillus parafarraginis F0439</name>
    <dbReference type="NCBI Taxonomy" id="797515"/>
    <lineage>
        <taxon>Bacteria</taxon>
        <taxon>Bacillati</taxon>
        <taxon>Bacillota</taxon>
        <taxon>Bacilli</taxon>
        <taxon>Lactobacillales</taxon>
        <taxon>Lactobacillaceae</taxon>
        <taxon>Lentilactobacillus</taxon>
    </lineage>
</organism>
<evidence type="ECO:0000256" key="2">
    <source>
        <dbReference type="ARBA" id="ARBA00017562"/>
    </source>
</evidence>
<dbReference type="RefSeq" id="WP_008211913.1">
    <property type="nucleotide sequence ID" value="NZ_JH414944.1"/>
</dbReference>
<evidence type="ECO:0000256" key="1">
    <source>
        <dbReference type="ARBA" id="ARBA00005194"/>
    </source>
</evidence>
<dbReference type="SUPFAM" id="SSF51230">
    <property type="entry name" value="Single hybrid motif"/>
    <property type="match status" value="1"/>
</dbReference>
<proteinExistence type="predicted"/>
<evidence type="ECO:0000256" key="9">
    <source>
        <dbReference type="SAM" id="MobiDB-lite"/>
    </source>
</evidence>
<dbReference type="NCBIfam" id="TIGR00531">
    <property type="entry name" value="BCCP"/>
    <property type="match status" value="1"/>
</dbReference>
<dbReference type="EMBL" id="AGEY01000047">
    <property type="protein sequence ID" value="EHL99245.1"/>
    <property type="molecule type" value="Genomic_DNA"/>
</dbReference>
<evidence type="ECO:0000256" key="4">
    <source>
        <dbReference type="ARBA" id="ARBA00022832"/>
    </source>
</evidence>
<dbReference type="GO" id="GO:0003989">
    <property type="term" value="F:acetyl-CoA carboxylase activity"/>
    <property type="evidence" value="ECO:0007669"/>
    <property type="project" value="InterPro"/>
</dbReference>
<dbReference type="UniPathway" id="UPA00094"/>
<dbReference type="PANTHER" id="PTHR45266:SF3">
    <property type="entry name" value="OXALOACETATE DECARBOXYLASE ALPHA CHAIN"/>
    <property type="match status" value="1"/>
</dbReference>
<dbReference type="AlphaFoldDB" id="G9ZMX3"/>
<keyword evidence="4 8" id="KW-0276">Fatty acid metabolism</keyword>
<dbReference type="GO" id="GO:0009317">
    <property type="term" value="C:acetyl-CoA carboxylase complex"/>
    <property type="evidence" value="ECO:0007669"/>
    <property type="project" value="InterPro"/>
</dbReference>
<dbReference type="GO" id="GO:0006633">
    <property type="term" value="P:fatty acid biosynthetic process"/>
    <property type="evidence" value="ECO:0007669"/>
    <property type="project" value="UniProtKB-UniPathway"/>
</dbReference>
<evidence type="ECO:0000313" key="12">
    <source>
        <dbReference type="Proteomes" id="UP000004625"/>
    </source>
</evidence>
<dbReference type="Gene3D" id="2.40.50.100">
    <property type="match status" value="1"/>
</dbReference>
<dbReference type="InterPro" id="IPR001249">
    <property type="entry name" value="AcCoA_biotinCC"/>
</dbReference>
<evidence type="ECO:0000256" key="7">
    <source>
        <dbReference type="ARBA" id="ARBA00023267"/>
    </source>
</evidence>
<dbReference type="InterPro" id="IPR050709">
    <property type="entry name" value="Biotin_Carboxyl_Carrier/Decarb"/>
</dbReference>
<gene>
    <name evidence="11" type="ORF">HMPREF9103_01073</name>
</gene>
<dbReference type="InterPro" id="IPR001882">
    <property type="entry name" value="Biotin_BS"/>
</dbReference>
<feature type="compositionally biased region" description="Polar residues" evidence="9">
    <location>
        <begin position="42"/>
        <end position="75"/>
    </location>
</feature>
<sequence length="157" mass="17308">MDEKEIERLLEKFDKSTLKDFKLSQDDFQLAFSKREAAEPDQTPQPTEVVTSNGTRPVQNGQEQQSQTANSSQPVDDNVAEITAPLVGVIYFAPSPDKPVFKKQGDQVKKGDVVCVIEAMKMINEVKSDVTGTISNVLVKDGSMVEYGQPLFQVTKG</sequence>
<keyword evidence="7 8" id="KW-0092">Biotin</keyword>
<evidence type="ECO:0000256" key="6">
    <source>
        <dbReference type="ARBA" id="ARBA00023160"/>
    </source>
</evidence>
<dbReference type="eggNOG" id="COG0511">
    <property type="taxonomic scope" value="Bacteria"/>
</dbReference>
<protein>
    <recommendedName>
        <fullName evidence="2 8">Biotin carboxyl carrier protein of acetyl-CoA carboxylase</fullName>
    </recommendedName>
</protein>
<comment type="function">
    <text evidence="8">This protein is a component of the acetyl coenzyme A carboxylase complex; first, biotin carboxylase catalyzes the carboxylation of the carrier protein and then the transcarboxylase transfers the carboxyl group to form malonyl-CoA.</text>
</comment>
<dbReference type="CDD" id="cd06850">
    <property type="entry name" value="biotinyl_domain"/>
    <property type="match status" value="1"/>
</dbReference>
<dbReference type="InterPro" id="IPR000089">
    <property type="entry name" value="Biotin_lipoyl"/>
</dbReference>
<dbReference type="PROSITE" id="PS50968">
    <property type="entry name" value="BIOTINYL_LIPOYL"/>
    <property type="match status" value="1"/>
</dbReference>
<reference evidence="11 12" key="1">
    <citation type="submission" date="2011-09" db="EMBL/GenBank/DDBJ databases">
        <authorList>
            <person name="Weinstock G."/>
            <person name="Sodergren E."/>
            <person name="Clifton S."/>
            <person name="Fulton L."/>
            <person name="Fulton B."/>
            <person name="Courtney L."/>
            <person name="Fronick C."/>
            <person name="Harrison M."/>
            <person name="Strong C."/>
            <person name="Farmer C."/>
            <person name="Delahaunty K."/>
            <person name="Markovic C."/>
            <person name="Hall O."/>
            <person name="Minx P."/>
            <person name="Tomlinson C."/>
            <person name="Mitreva M."/>
            <person name="Hou S."/>
            <person name="Chen J."/>
            <person name="Wollam A."/>
            <person name="Pepin K.H."/>
            <person name="Johnson M."/>
            <person name="Bhonagiri V."/>
            <person name="Zhang X."/>
            <person name="Suruliraj S."/>
            <person name="Warren W."/>
            <person name="Chinwalla A."/>
            <person name="Mardis E.R."/>
            <person name="Wilson R.K."/>
        </authorList>
    </citation>
    <scope>NUCLEOTIDE SEQUENCE [LARGE SCALE GENOMIC DNA]</scope>
    <source>
        <strain evidence="11 12">F0439</strain>
    </source>
</reference>
<keyword evidence="3 8" id="KW-0444">Lipid biosynthesis</keyword>
<dbReference type="HOGENOM" id="CLU_016733_3_2_9"/>
<feature type="region of interest" description="Disordered" evidence="9">
    <location>
        <begin position="34"/>
        <end position="77"/>
    </location>
</feature>
<keyword evidence="6 8" id="KW-0275">Fatty acid biosynthesis</keyword>
<keyword evidence="12" id="KW-1185">Reference proteome</keyword>
<keyword evidence="5 8" id="KW-0443">Lipid metabolism</keyword>
<comment type="caution">
    <text evidence="11">The sequence shown here is derived from an EMBL/GenBank/DDBJ whole genome shotgun (WGS) entry which is preliminary data.</text>
</comment>
<dbReference type="Proteomes" id="UP000004625">
    <property type="component" value="Unassembled WGS sequence"/>
</dbReference>
<dbReference type="STRING" id="797515.HMPREF9103_01073"/>
<dbReference type="InterPro" id="IPR011053">
    <property type="entry name" value="Single_hybrid_motif"/>
</dbReference>